<evidence type="ECO:0000256" key="4">
    <source>
        <dbReference type="ARBA" id="ARBA00022679"/>
    </source>
</evidence>
<evidence type="ECO:0000256" key="9">
    <source>
        <dbReference type="PROSITE-ProRule" id="PRU00175"/>
    </source>
</evidence>
<sequence length="271" mass="29473">MSSSSSSSSQQQAGDMGGDGDCPSSSSNCSTPSPPQLKLYQAFIFVTPIVFTIVLLLLFCCLYIRRRRQHMRATTQIRAQFFTRGLFSAPLEQGLNKSFRDGLPVLVYNEAFATSRDDTQCAVCLGDYQNSEKLLQLPVCGHAFHKECIDQWLVNNATCPICRMSLLQFGKVVPMNSPAQTPAALQICGRRPLTIQVLSGTASSYDTVLGSNGSDGVKLEFFPDDGTSGCSSGTTNVLFTADTNHQSHPSMEEVTEQDDIADGEHGIQIDH</sequence>
<feature type="region of interest" description="Disordered" evidence="10">
    <location>
        <begin position="1"/>
        <end position="29"/>
    </location>
</feature>
<keyword evidence="11" id="KW-1133">Transmembrane helix</keyword>
<evidence type="ECO:0000256" key="1">
    <source>
        <dbReference type="ARBA" id="ARBA00000900"/>
    </source>
</evidence>
<evidence type="ECO:0000256" key="10">
    <source>
        <dbReference type="SAM" id="MobiDB-lite"/>
    </source>
</evidence>
<name>A0ABP0UKI5_9BRYO</name>
<keyword evidence="5" id="KW-0479">Metal-binding</keyword>
<evidence type="ECO:0000256" key="6">
    <source>
        <dbReference type="ARBA" id="ARBA00022771"/>
    </source>
</evidence>
<evidence type="ECO:0000256" key="2">
    <source>
        <dbReference type="ARBA" id="ARBA00004906"/>
    </source>
</evidence>
<feature type="region of interest" description="Disordered" evidence="10">
    <location>
        <begin position="245"/>
        <end position="271"/>
    </location>
</feature>
<dbReference type="CDD" id="cd16461">
    <property type="entry name" value="RING-H2_EL5-like"/>
    <property type="match status" value="1"/>
</dbReference>
<dbReference type="PANTHER" id="PTHR46913:SF23">
    <property type="entry name" value="E3 UBIQUITIN-PROTEIN LIGASE RHA4A-RELATED"/>
    <property type="match status" value="1"/>
</dbReference>
<feature type="compositionally biased region" description="Low complexity" evidence="10">
    <location>
        <begin position="1"/>
        <end position="12"/>
    </location>
</feature>
<keyword evidence="7" id="KW-0833">Ubl conjugation pathway</keyword>
<feature type="domain" description="RING-type" evidence="12">
    <location>
        <begin position="121"/>
        <end position="163"/>
    </location>
</feature>
<dbReference type="InterPro" id="IPR044600">
    <property type="entry name" value="ATL1/ATL16-like"/>
</dbReference>
<dbReference type="PROSITE" id="PS50089">
    <property type="entry name" value="ZF_RING_2"/>
    <property type="match status" value="1"/>
</dbReference>
<evidence type="ECO:0000313" key="13">
    <source>
        <dbReference type="EMBL" id="CAK9223797.1"/>
    </source>
</evidence>
<evidence type="ECO:0000256" key="8">
    <source>
        <dbReference type="ARBA" id="ARBA00022833"/>
    </source>
</evidence>
<keyword evidence="8" id="KW-0862">Zinc</keyword>
<protein>
    <recommendedName>
        <fullName evidence="3">RING-type E3 ubiquitin transferase</fullName>
        <ecNumber evidence="3">2.3.2.27</ecNumber>
    </recommendedName>
</protein>
<dbReference type="Pfam" id="PF13639">
    <property type="entry name" value="zf-RING_2"/>
    <property type="match status" value="1"/>
</dbReference>
<keyword evidence="11" id="KW-0812">Transmembrane</keyword>
<keyword evidence="11" id="KW-0472">Membrane</keyword>
<comment type="pathway">
    <text evidence="2">Protein modification; protein ubiquitination.</text>
</comment>
<dbReference type="EC" id="2.3.2.27" evidence="3"/>
<evidence type="ECO:0000256" key="7">
    <source>
        <dbReference type="ARBA" id="ARBA00022786"/>
    </source>
</evidence>
<comment type="catalytic activity">
    <reaction evidence="1">
        <text>S-ubiquitinyl-[E2 ubiquitin-conjugating enzyme]-L-cysteine + [acceptor protein]-L-lysine = [E2 ubiquitin-conjugating enzyme]-L-cysteine + N(6)-ubiquitinyl-[acceptor protein]-L-lysine.</text>
        <dbReference type="EC" id="2.3.2.27"/>
    </reaction>
</comment>
<dbReference type="Gene3D" id="3.30.40.10">
    <property type="entry name" value="Zinc/RING finger domain, C3HC4 (zinc finger)"/>
    <property type="match status" value="1"/>
</dbReference>
<feature type="transmembrane region" description="Helical" evidence="11">
    <location>
        <begin position="42"/>
        <end position="64"/>
    </location>
</feature>
<dbReference type="EMBL" id="OZ019896">
    <property type="protein sequence ID" value="CAK9223797.1"/>
    <property type="molecule type" value="Genomic_DNA"/>
</dbReference>
<dbReference type="SUPFAM" id="SSF57850">
    <property type="entry name" value="RING/U-box"/>
    <property type="match status" value="1"/>
</dbReference>
<keyword evidence="14" id="KW-1185">Reference proteome</keyword>
<feature type="compositionally biased region" description="Basic and acidic residues" evidence="10">
    <location>
        <begin position="262"/>
        <end position="271"/>
    </location>
</feature>
<evidence type="ECO:0000259" key="12">
    <source>
        <dbReference type="PROSITE" id="PS50089"/>
    </source>
</evidence>
<evidence type="ECO:0000256" key="3">
    <source>
        <dbReference type="ARBA" id="ARBA00012483"/>
    </source>
</evidence>
<evidence type="ECO:0000313" key="14">
    <source>
        <dbReference type="Proteomes" id="UP001497512"/>
    </source>
</evidence>
<dbReference type="PANTHER" id="PTHR46913">
    <property type="entry name" value="RING-H2 FINGER PROTEIN ATL16"/>
    <property type="match status" value="1"/>
</dbReference>
<evidence type="ECO:0000256" key="11">
    <source>
        <dbReference type="SAM" id="Phobius"/>
    </source>
</evidence>
<accession>A0ABP0UKI5</accession>
<dbReference type="SMART" id="SM00184">
    <property type="entry name" value="RING"/>
    <property type="match status" value="1"/>
</dbReference>
<proteinExistence type="predicted"/>
<organism evidence="13 14">
    <name type="scientific">Sphagnum troendelagicum</name>
    <dbReference type="NCBI Taxonomy" id="128251"/>
    <lineage>
        <taxon>Eukaryota</taxon>
        <taxon>Viridiplantae</taxon>
        <taxon>Streptophyta</taxon>
        <taxon>Embryophyta</taxon>
        <taxon>Bryophyta</taxon>
        <taxon>Sphagnophytina</taxon>
        <taxon>Sphagnopsida</taxon>
        <taxon>Sphagnales</taxon>
        <taxon>Sphagnaceae</taxon>
        <taxon>Sphagnum</taxon>
    </lineage>
</organism>
<dbReference type="InterPro" id="IPR001841">
    <property type="entry name" value="Znf_RING"/>
</dbReference>
<evidence type="ECO:0000256" key="5">
    <source>
        <dbReference type="ARBA" id="ARBA00022723"/>
    </source>
</evidence>
<keyword evidence="6 9" id="KW-0863">Zinc-finger</keyword>
<dbReference type="Proteomes" id="UP001497512">
    <property type="component" value="Chromosome 4"/>
</dbReference>
<dbReference type="InterPro" id="IPR013083">
    <property type="entry name" value="Znf_RING/FYVE/PHD"/>
</dbReference>
<keyword evidence="4" id="KW-0808">Transferase</keyword>
<reference evidence="13" key="1">
    <citation type="submission" date="2024-02" db="EMBL/GenBank/DDBJ databases">
        <authorList>
            <consortium name="ELIXIR-Norway"/>
            <consortium name="Elixir Norway"/>
        </authorList>
    </citation>
    <scope>NUCLEOTIDE SEQUENCE</scope>
</reference>
<gene>
    <name evidence="13" type="ORF">CSSPTR1EN2_LOCUS17011</name>
</gene>